<keyword evidence="21" id="KW-1185">Reference proteome</keyword>
<dbReference type="PANTHER" id="PTHR15362">
    <property type="entry name" value="PHOSPHATIDYLINOSITOL SYNTHASE"/>
    <property type="match status" value="1"/>
</dbReference>
<keyword evidence="16 17" id="KW-1208">Phospholipid metabolism</keyword>
<keyword evidence="12 17" id="KW-0443">Lipid metabolism</keyword>
<dbReference type="PANTHER" id="PTHR15362:SF4">
    <property type="entry name" value="CDP-DIACYLGLYCEROL--INOSITOL 3-PHOSPHATIDYLTRANSFERASE"/>
    <property type="match status" value="1"/>
</dbReference>
<evidence type="ECO:0000256" key="15">
    <source>
        <dbReference type="ARBA" id="ARBA00023211"/>
    </source>
</evidence>
<keyword evidence="13 17" id="KW-0472">Membrane</keyword>
<comment type="similarity">
    <text evidence="4 17 18">Belongs to the CDP-alcohol phosphatidyltransferase class-I family.</text>
</comment>
<dbReference type="OrthoDB" id="10251079at2759"/>
<keyword evidence="6 17" id="KW-0444">Lipid biosynthesis</keyword>
<dbReference type="Proteomes" id="UP000094455">
    <property type="component" value="Unassembled WGS sequence"/>
</dbReference>
<evidence type="ECO:0000256" key="8">
    <source>
        <dbReference type="ARBA" id="ARBA00022692"/>
    </source>
</evidence>
<evidence type="ECO:0000256" key="18">
    <source>
        <dbReference type="RuleBase" id="RU003750"/>
    </source>
</evidence>
<comment type="cofactor">
    <cofactor evidence="2">
        <name>Mg(2+)</name>
        <dbReference type="ChEBI" id="CHEBI:18420"/>
    </cofactor>
</comment>
<keyword evidence="8 19" id="KW-0812">Transmembrane</keyword>
<keyword evidence="14 17" id="KW-0594">Phospholipid biosynthesis</keyword>
<evidence type="ECO:0000256" key="10">
    <source>
        <dbReference type="ARBA" id="ARBA00022842"/>
    </source>
</evidence>
<evidence type="ECO:0000256" key="5">
    <source>
        <dbReference type="ARBA" id="ARBA00013212"/>
    </source>
</evidence>
<dbReference type="GeneID" id="30177744"/>
<evidence type="ECO:0000256" key="14">
    <source>
        <dbReference type="ARBA" id="ARBA00023209"/>
    </source>
</evidence>
<dbReference type="AlphaFoldDB" id="A0A1E3NRL8"/>
<feature type="transmembrane region" description="Helical" evidence="19">
    <location>
        <begin position="150"/>
        <end position="168"/>
    </location>
</feature>
<dbReference type="Pfam" id="PF01066">
    <property type="entry name" value="CDP-OH_P_transf"/>
    <property type="match status" value="1"/>
</dbReference>
<organism evidence="20 21">
    <name type="scientific">Pichia membranifaciens NRRL Y-2026</name>
    <dbReference type="NCBI Taxonomy" id="763406"/>
    <lineage>
        <taxon>Eukaryota</taxon>
        <taxon>Fungi</taxon>
        <taxon>Dikarya</taxon>
        <taxon>Ascomycota</taxon>
        <taxon>Saccharomycotina</taxon>
        <taxon>Pichiomycetes</taxon>
        <taxon>Pichiales</taxon>
        <taxon>Pichiaceae</taxon>
        <taxon>Pichia</taxon>
    </lineage>
</organism>
<dbReference type="GO" id="GO:0006661">
    <property type="term" value="P:phosphatidylinositol biosynthetic process"/>
    <property type="evidence" value="ECO:0007669"/>
    <property type="project" value="EnsemblFungi"/>
</dbReference>
<accession>A0A1E3NRL8</accession>
<evidence type="ECO:0000256" key="9">
    <source>
        <dbReference type="ARBA" id="ARBA00022723"/>
    </source>
</evidence>
<dbReference type="RefSeq" id="XP_019019316.1">
    <property type="nucleotide sequence ID" value="XM_019161057.1"/>
</dbReference>
<evidence type="ECO:0000256" key="4">
    <source>
        <dbReference type="ARBA" id="ARBA00010441"/>
    </source>
</evidence>
<comment type="cofactor">
    <cofactor evidence="1">
        <name>Mn(2+)</name>
        <dbReference type="ChEBI" id="CHEBI:29035"/>
    </cofactor>
</comment>
<dbReference type="GO" id="GO:0003881">
    <property type="term" value="F:CDP-diacylglycerol-inositol 3-phosphatidyltransferase activity"/>
    <property type="evidence" value="ECO:0007669"/>
    <property type="project" value="UniProtKB-UniRule"/>
</dbReference>
<evidence type="ECO:0000256" key="7">
    <source>
        <dbReference type="ARBA" id="ARBA00022679"/>
    </source>
</evidence>
<comment type="catalytic activity">
    <reaction evidence="17">
        <text>a CDP-1,2-diacyl-sn-glycerol + myo-inositol = a 1,2-diacyl-sn-glycero-3-phospho-(1D-myo-inositol) + CMP + H(+)</text>
        <dbReference type="Rhea" id="RHEA:11580"/>
        <dbReference type="ChEBI" id="CHEBI:15378"/>
        <dbReference type="ChEBI" id="CHEBI:17268"/>
        <dbReference type="ChEBI" id="CHEBI:57880"/>
        <dbReference type="ChEBI" id="CHEBI:58332"/>
        <dbReference type="ChEBI" id="CHEBI:60377"/>
        <dbReference type="EC" id="2.7.8.11"/>
    </reaction>
</comment>
<comment type="subcellular location">
    <subcellularLocation>
        <location evidence="3">Membrane</location>
        <topology evidence="3">Multi-pass membrane protein</topology>
    </subcellularLocation>
</comment>
<evidence type="ECO:0000256" key="16">
    <source>
        <dbReference type="ARBA" id="ARBA00023264"/>
    </source>
</evidence>
<name>A0A1E3NRL8_9ASCO</name>
<feature type="transmembrane region" description="Helical" evidence="19">
    <location>
        <begin position="15"/>
        <end position="37"/>
    </location>
</feature>
<evidence type="ECO:0000256" key="3">
    <source>
        <dbReference type="ARBA" id="ARBA00004141"/>
    </source>
</evidence>
<evidence type="ECO:0000256" key="6">
    <source>
        <dbReference type="ARBA" id="ARBA00022516"/>
    </source>
</evidence>
<dbReference type="InterPro" id="IPR014387">
    <property type="entry name" value="CDP_diag_ino_3_P_euk"/>
</dbReference>
<dbReference type="InterPro" id="IPR043130">
    <property type="entry name" value="CDP-OH_PTrfase_TM_dom"/>
</dbReference>
<evidence type="ECO:0000256" key="17">
    <source>
        <dbReference type="PIRNR" id="PIRNR000848"/>
    </source>
</evidence>
<dbReference type="EMBL" id="KV454002">
    <property type="protein sequence ID" value="ODQ48203.1"/>
    <property type="molecule type" value="Genomic_DNA"/>
</dbReference>
<evidence type="ECO:0000256" key="11">
    <source>
        <dbReference type="ARBA" id="ARBA00022989"/>
    </source>
</evidence>
<evidence type="ECO:0000313" key="20">
    <source>
        <dbReference type="EMBL" id="ODQ48203.1"/>
    </source>
</evidence>
<evidence type="ECO:0000256" key="13">
    <source>
        <dbReference type="ARBA" id="ARBA00023136"/>
    </source>
</evidence>
<keyword evidence="11 19" id="KW-1133">Transmembrane helix</keyword>
<feature type="transmembrane region" description="Helical" evidence="19">
    <location>
        <begin position="174"/>
        <end position="197"/>
    </location>
</feature>
<evidence type="ECO:0000256" key="1">
    <source>
        <dbReference type="ARBA" id="ARBA00001936"/>
    </source>
</evidence>
<dbReference type="GO" id="GO:0046872">
    <property type="term" value="F:metal ion binding"/>
    <property type="evidence" value="ECO:0007669"/>
    <property type="project" value="UniProtKB-KW"/>
</dbReference>
<dbReference type="STRING" id="763406.A0A1E3NRL8"/>
<evidence type="ECO:0000313" key="21">
    <source>
        <dbReference type="Proteomes" id="UP000094455"/>
    </source>
</evidence>
<keyword evidence="9" id="KW-0479">Metal-binding</keyword>
<sequence length="228" mass="26007">MVSLTEVPTPVTPEAIFYFIPNLIGYGRVITLILSFFTMAHHPLITMGFLYSASCLLDAFDGYYARKFNQSTQFGAVLDMVTDRCSTCSLIVFLGVLYPDYFIAWQALISLDLASHYVHMYAQIVSGSTSHKKMREGANWLLKLYYENRVFLFLVCALNETFYIALYLHHFDFLYVPGTSVSLAYWLTLLCSPVWFFKQICNVIQLVNACQMLAQLDAQNMNAARKAN</sequence>
<evidence type="ECO:0000256" key="12">
    <source>
        <dbReference type="ARBA" id="ARBA00023098"/>
    </source>
</evidence>
<evidence type="ECO:0000256" key="2">
    <source>
        <dbReference type="ARBA" id="ARBA00001946"/>
    </source>
</evidence>
<dbReference type="FunFam" id="1.20.120.1760:FF:000003">
    <property type="entry name" value="CDP-diacylglycerol--inositol 3-phosphatidyltransferase"/>
    <property type="match status" value="1"/>
</dbReference>
<dbReference type="InterPro" id="IPR048254">
    <property type="entry name" value="CDP_ALCOHOL_P_TRANSF_CS"/>
</dbReference>
<gene>
    <name evidence="20" type="ORF">PICMEDRAFT_16014</name>
</gene>
<dbReference type="GO" id="GO:0005741">
    <property type="term" value="C:mitochondrial outer membrane"/>
    <property type="evidence" value="ECO:0007669"/>
    <property type="project" value="EnsemblFungi"/>
</dbReference>
<keyword evidence="7 17" id="KW-0808">Transferase</keyword>
<dbReference type="GO" id="GO:0005794">
    <property type="term" value="C:Golgi apparatus"/>
    <property type="evidence" value="ECO:0007669"/>
    <property type="project" value="EnsemblFungi"/>
</dbReference>
<dbReference type="PIRSF" id="PIRSF000848">
    <property type="entry name" value="CDP_diag_ino_3_P"/>
    <property type="match status" value="1"/>
</dbReference>
<protein>
    <recommendedName>
        <fullName evidence="5 17">CDP-diacylglycerol--inositol 3-phosphatidyltransferase</fullName>
        <ecNumber evidence="5 17">2.7.8.11</ecNumber>
    </recommendedName>
</protein>
<evidence type="ECO:0000256" key="19">
    <source>
        <dbReference type="SAM" id="Phobius"/>
    </source>
</evidence>
<dbReference type="PROSITE" id="PS00379">
    <property type="entry name" value="CDP_ALCOHOL_P_TRANSF"/>
    <property type="match status" value="1"/>
</dbReference>
<dbReference type="InterPro" id="IPR000462">
    <property type="entry name" value="CDP-OH_P_trans"/>
</dbReference>
<keyword evidence="10" id="KW-0460">Magnesium</keyword>
<dbReference type="Gene3D" id="1.20.120.1760">
    <property type="match status" value="1"/>
</dbReference>
<keyword evidence="15" id="KW-0464">Manganese</keyword>
<proteinExistence type="inferred from homology"/>
<reference evidence="20 21" key="1">
    <citation type="journal article" date="2016" name="Proc. Natl. Acad. Sci. U.S.A.">
        <title>Comparative genomics of biotechnologically important yeasts.</title>
        <authorList>
            <person name="Riley R."/>
            <person name="Haridas S."/>
            <person name="Wolfe K.H."/>
            <person name="Lopes M.R."/>
            <person name="Hittinger C.T."/>
            <person name="Goeker M."/>
            <person name="Salamov A.A."/>
            <person name="Wisecaver J.H."/>
            <person name="Long T.M."/>
            <person name="Calvey C.H."/>
            <person name="Aerts A.L."/>
            <person name="Barry K.W."/>
            <person name="Choi C."/>
            <person name="Clum A."/>
            <person name="Coughlan A.Y."/>
            <person name="Deshpande S."/>
            <person name="Douglass A.P."/>
            <person name="Hanson S.J."/>
            <person name="Klenk H.-P."/>
            <person name="LaButti K.M."/>
            <person name="Lapidus A."/>
            <person name="Lindquist E.A."/>
            <person name="Lipzen A.M."/>
            <person name="Meier-Kolthoff J.P."/>
            <person name="Ohm R.A."/>
            <person name="Otillar R.P."/>
            <person name="Pangilinan J.L."/>
            <person name="Peng Y."/>
            <person name="Rokas A."/>
            <person name="Rosa C.A."/>
            <person name="Scheuner C."/>
            <person name="Sibirny A.A."/>
            <person name="Slot J.C."/>
            <person name="Stielow J.B."/>
            <person name="Sun H."/>
            <person name="Kurtzman C.P."/>
            <person name="Blackwell M."/>
            <person name="Grigoriev I.V."/>
            <person name="Jeffries T.W."/>
        </authorList>
    </citation>
    <scope>NUCLEOTIDE SEQUENCE [LARGE SCALE GENOMIC DNA]</scope>
    <source>
        <strain evidence="20 21">NRRL Y-2026</strain>
    </source>
</reference>
<dbReference type="EC" id="2.7.8.11" evidence="5 17"/>